<reference evidence="2 3" key="1">
    <citation type="submission" date="2016-10" db="EMBL/GenBank/DDBJ databases">
        <authorList>
            <person name="de Groot N.N."/>
        </authorList>
    </citation>
    <scope>NUCLEOTIDE SEQUENCE [LARGE SCALE GENOMIC DNA]</scope>
    <source>
        <strain evidence="2 3">DSM 24677</strain>
    </source>
</reference>
<evidence type="ECO:0000313" key="2">
    <source>
        <dbReference type="EMBL" id="SDY45188.1"/>
    </source>
</evidence>
<dbReference type="Proteomes" id="UP000199026">
    <property type="component" value="Unassembled WGS sequence"/>
</dbReference>
<dbReference type="InterPro" id="IPR002477">
    <property type="entry name" value="Peptidoglycan-bd-like"/>
</dbReference>
<dbReference type="InterPro" id="IPR036366">
    <property type="entry name" value="PGBDSf"/>
</dbReference>
<gene>
    <name evidence="2" type="ORF">SAMN05444486_102249</name>
</gene>
<protein>
    <submittedName>
        <fullName evidence="2">Putative peptidoglycan binding domain-containing protein</fullName>
    </submittedName>
</protein>
<organism evidence="2 3">
    <name type="scientific">Lentibacter algarum</name>
    <dbReference type="NCBI Taxonomy" id="576131"/>
    <lineage>
        <taxon>Bacteria</taxon>
        <taxon>Pseudomonadati</taxon>
        <taxon>Pseudomonadota</taxon>
        <taxon>Alphaproteobacteria</taxon>
        <taxon>Rhodobacterales</taxon>
        <taxon>Roseobacteraceae</taxon>
        <taxon>Lentibacter</taxon>
    </lineage>
</organism>
<dbReference type="Gene3D" id="1.10.101.10">
    <property type="entry name" value="PGBD-like superfamily/PGBD"/>
    <property type="match status" value="1"/>
</dbReference>
<dbReference type="SUPFAM" id="SSF47090">
    <property type="entry name" value="PGBD-like"/>
    <property type="match status" value="1"/>
</dbReference>
<keyword evidence="3" id="KW-1185">Reference proteome</keyword>
<dbReference type="Pfam" id="PF01471">
    <property type="entry name" value="PG_binding_1"/>
    <property type="match status" value="1"/>
</dbReference>
<sequence>MILALTVAACAEQTLISPVEPVLVESFAAPPPGSDPNSCWGKDVTPAVIETVTQDILVQPAEVSSDGTVVSEPIYKRETRQAIVKERRELWFETPCQDKLTPDIIATLQRALKARGLYTGALSGQMDGPTRAAIRRFQVREGLDSSILSLWAARKLGLVAIERS</sequence>
<evidence type="ECO:0000259" key="1">
    <source>
        <dbReference type="Pfam" id="PF01471"/>
    </source>
</evidence>
<evidence type="ECO:0000313" key="3">
    <source>
        <dbReference type="Proteomes" id="UP000199026"/>
    </source>
</evidence>
<accession>A0A1H3K0T4</accession>
<dbReference type="OrthoDB" id="7861420at2"/>
<dbReference type="AlphaFoldDB" id="A0A1H3K0T4"/>
<proteinExistence type="predicted"/>
<dbReference type="STRING" id="576131.SAMN05444486_102249"/>
<feature type="domain" description="Peptidoglycan binding-like" evidence="1">
    <location>
        <begin position="105"/>
        <end position="144"/>
    </location>
</feature>
<dbReference type="InterPro" id="IPR036365">
    <property type="entry name" value="PGBD-like_sf"/>
</dbReference>
<dbReference type="EMBL" id="FNPR01000002">
    <property type="protein sequence ID" value="SDY45188.1"/>
    <property type="molecule type" value="Genomic_DNA"/>
</dbReference>
<name>A0A1H3K0T4_9RHOB</name>